<dbReference type="InterPro" id="IPR002477">
    <property type="entry name" value="Peptidoglycan-bd-like"/>
</dbReference>
<dbReference type="Pfam" id="PF01471">
    <property type="entry name" value="PG_binding_1"/>
    <property type="match status" value="2"/>
</dbReference>
<dbReference type="SUPFAM" id="SSF47090">
    <property type="entry name" value="PGBD-like"/>
    <property type="match status" value="2"/>
</dbReference>
<keyword evidence="1" id="KW-0732">Signal</keyword>
<name>A0A3A6PCQ3_9BACL</name>
<feature type="domain" description="Peptidoglycan binding-like" evidence="2">
    <location>
        <begin position="258"/>
        <end position="313"/>
    </location>
</feature>
<keyword evidence="4" id="KW-1185">Reference proteome</keyword>
<dbReference type="RefSeq" id="WP_120113410.1">
    <property type="nucleotide sequence ID" value="NZ_QXQB01000005.1"/>
</dbReference>
<dbReference type="OrthoDB" id="9810670at2"/>
<dbReference type="InterPro" id="IPR036366">
    <property type="entry name" value="PGBDSf"/>
</dbReference>
<evidence type="ECO:0000259" key="2">
    <source>
        <dbReference type="Pfam" id="PF01471"/>
    </source>
</evidence>
<dbReference type="AlphaFoldDB" id="A0A3A6PCQ3"/>
<evidence type="ECO:0000313" key="3">
    <source>
        <dbReference type="EMBL" id="RJX37486.1"/>
    </source>
</evidence>
<feature type="chain" id="PRO_5017459738" evidence="1">
    <location>
        <begin position="30"/>
        <end position="315"/>
    </location>
</feature>
<gene>
    <name evidence="3" type="ORF">D3P09_21105</name>
</gene>
<dbReference type="SUPFAM" id="SSF55166">
    <property type="entry name" value="Hedgehog/DD-peptidase"/>
    <property type="match status" value="1"/>
</dbReference>
<dbReference type="Gene3D" id="1.10.101.10">
    <property type="entry name" value="PGBD-like superfamily/PGBD"/>
    <property type="match status" value="2"/>
</dbReference>
<dbReference type="Gene3D" id="3.30.1380.10">
    <property type="match status" value="1"/>
</dbReference>
<organism evidence="3 4">
    <name type="scientific">Paenibacillus pinisoli</name>
    <dbReference type="NCBI Taxonomy" id="1276110"/>
    <lineage>
        <taxon>Bacteria</taxon>
        <taxon>Bacillati</taxon>
        <taxon>Bacillota</taxon>
        <taxon>Bacilli</taxon>
        <taxon>Bacillales</taxon>
        <taxon>Paenibacillaceae</taxon>
        <taxon>Paenibacillus</taxon>
    </lineage>
</organism>
<evidence type="ECO:0000256" key="1">
    <source>
        <dbReference type="SAM" id="SignalP"/>
    </source>
</evidence>
<sequence>MSCIKKKFLSLALLFSLLATTLLTTPAQAAACVLTPMTDPLALRMEAGETLIWDNVTADLLAAKSRYESLLKEKGWKIEYTSAYRPYQYQKHFWEITQNPTGCKAEMQKHSLTGLAAAPSMDAPHTAGKAFDAIVKNASGTPLNGRDFVSSSLVTVAGQAGLSLPHPTDDGVHHTVSTNGSVLSVGSTGPAVSTLQTNLNKVGYTVAVDGIFGTGTETIVKQFQSAHGLTADGKVGSATSTKLSTLATATTTLQNGSTGDEVKVLQRLLTKKGYPVTADGVFGSGTLAEVKKFQQAKGLTVDGIVGSATWSKLRA</sequence>
<proteinExistence type="predicted"/>
<reference evidence="3 4" key="1">
    <citation type="submission" date="2018-09" db="EMBL/GenBank/DDBJ databases">
        <title>Paenibacillus aracenensis nov. sp. isolated from a cave in southern Spain.</title>
        <authorList>
            <person name="Jurado V."/>
            <person name="Gutierrez-Patricio S."/>
            <person name="Gonzalez-Pimentel J.L."/>
            <person name="Miller A.Z."/>
            <person name="Laiz L."/>
            <person name="Saiz-Jimenez C."/>
        </authorList>
    </citation>
    <scope>NUCLEOTIDE SEQUENCE [LARGE SCALE GENOMIC DNA]</scope>
    <source>
        <strain evidence="3 4">JCM 19203</strain>
    </source>
</reference>
<accession>A0A3A6PCQ3</accession>
<dbReference type="EMBL" id="QXQB01000005">
    <property type="protein sequence ID" value="RJX37486.1"/>
    <property type="molecule type" value="Genomic_DNA"/>
</dbReference>
<comment type="caution">
    <text evidence="3">The sequence shown here is derived from an EMBL/GenBank/DDBJ whole genome shotgun (WGS) entry which is preliminary data.</text>
</comment>
<feature type="domain" description="Peptidoglycan binding-like" evidence="2">
    <location>
        <begin position="188"/>
        <end position="243"/>
    </location>
</feature>
<dbReference type="InterPro" id="IPR009045">
    <property type="entry name" value="Zn_M74/Hedgehog-like"/>
</dbReference>
<dbReference type="Proteomes" id="UP000267798">
    <property type="component" value="Unassembled WGS sequence"/>
</dbReference>
<feature type="signal peptide" evidence="1">
    <location>
        <begin position="1"/>
        <end position="29"/>
    </location>
</feature>
<dbReference type="InterPro" id="IPR036365">
    <property type="entry name" value="PGBD-like_sf"/>
</dbReference>
<evidence type="ECO:0000313" key="4">
    <source>
        <dbReference type="Proteomes" id="UP000267798"/>
    </source>
</evidence>
<protein>
    <submittedName>
        <fullName evidence="3">Peptidoglycan-binding protein</fullName>
    </submittedName>
</protein>